<evidence type="ECO:0000313" key="1">
    <source>
        <dbReference type="EMBL" id="GJE90296.1"/>
    </source>
</evidence>
<dbReference type="Proteomes" id="UP000703269">
    <property type="component" value="Unassembled WGS sequence"/>
</dbReference>
<dbReference type="OrthoDB" id="2588098at2759"/>
<accession>A0A9P3LCA1</accession>
<name>A0A9P3LCA1_9APHY</name>
<proteinExistence type="predicted"/>
<dbReference type="EMBL" id="BPQB01000016">
    <property type="protein sequence ID" value="GJE90296.1"/>
    <property type="molecule type" value="Genomic_DNA"/>
</dbReference>
<organism evidence="1 2">
    <name type="scientific">Phanerochaete sordida</name>
    <dbReference type="NCBI Taxonomy" id="48140"/>
    <lineage>
        <taxon>Eukaryota</taxon>
        <taxon>Fungi</taxon>
        <taxon>Dikarya</taxon>
        <taxon>Basidiomycota</taxon>
        <taxon>Agaricomycotina</taxon>
        <taxon>Agaricomycetes</taxon>
        <taxon>Polyporales</taxon>
        <taxon>Phanerochaetaceae</taxon>
        <taxon>Phanerochaete</taxon>
    </lineage>
</organism>
<dbReference type="AlphaFoldDB" id="A0A9P3LCA1"/>
<sequence>MGEYFKIVDVNGQELYEIPMGGAKLIEFFWSLAVGHLLDLFIVSPTALAGWDKDEWPIEEFPVHRAAPHASKLLGLANELLAEIFKWITSVHDAINLCLVDGALSAVGAPRLRELLDAELAPWTGHRLVCFGDYVRDAGFPPFLADIVAGLKAAAGFEGSFYRLASKYKKQTFSQEGRWHQVLAGLEKHAGAAGLSGADRRVFDALLAHLTDCAKRASRAEIDASVVLCNLTRHTYVRGAAVREKYKRGHPSLGHLLLAHVCWSDDGDFHFKDARYNVTRGPWTGHRFEVTTMGRLRPGIEWEDGTSAALERLNDLWRATDH</sequence>
<reference evidence="1 2" key="1">
    <citation type="submission" date="2021-08" db="EMBL/GenBank/DDBJ databases">
        <title>Draft Genome Sequence of Phanerochaete sordida strain YK-624.</title>
        <authorList>
            <person name="Mori T."/>
            <person name="Dohra H."/>
            <person name="Suzuki T."/>
            <person name="Kawagishi H."/>
            <person name="Hirai H."/>
        </authorList>
    </citation>
    <scope>NUCLEOTIDE SEQUENCE [LARGE SCALE GENOMIC DNA]</scope>
    <source>
        <strain evidence="1 2">YK-624</strain>
    </source>
</reference>
<comment type="caution">
    <text evidence="1">The sequence shown here is derived from an EMBL/GenBank/DDBJ whole genome shotgun (WGS) entry which is preliminary data.</text>
</comment>
<gene>
    <name evidence="1" type="ORF">PsYK624_064250</name>
</gene>
<evidence type="ECO:0000313" key="2">
    <source>
        <dbReference type="Proteomes" id="UP000703269"/>
    </source>
</evidence>
<keyword evidence="2" id="KW-1185">Reference proteome</keyword>
<protein>
    <submittedName>
        <fullName evidence="1">Uncharacterized protein</fullName>
    </submittedName>
</protein>